<evidence type="ECO:0000313" key="2">
    <source>
        <dbReference type="EMBL" id="KAL1261968.1"/>
    </source>
</evidence>
<dbReference type="Proteomes" id="UP001558613">
    <property type="component" value="Unassembled WGS sequence"/>
</dbReference>
<organism evidence="2 3">
    <name type="scientific">Cirrhinus molitorella</name>
    <name type="common">mud carp</name>
    <dbReference type="NCBI Taxonomy" id="172907"/>
    <lineage>
        <taxon>Eukaryota</taxon>
        <taxon>Metazoa</taxon>
        <taxon>Chordata</taxon>
        <taxon>Craniata</taxon>
        <taxon>Vertebrata</taxon>
        <taxon>Euteleostomi</taxon>
        <taxon>Actinopterygii</taxon>
        <taxon>Neopterygii</taxon>
        <taxon>Teleostei</taxon>
        <taxon>Ostariophysi</taxon>
        <taxon>Cypriniformes</taxon>
        <taxon>Cyprinidae</taxon>
        <taxon>Labeoninae</taxon>
        <taxon>Labeonini</taxon>
        <taxon>Cirrhinus</taxon>
    </lineage>
</organism>
<accession>A0ABR3MA53</accession>
<comment type="caution">
    <text evidence="2">The sequence shown here is derived from an EMBL/GenBank/DDBJ whole genome shotgun (WGS) entry which is preliminary data.</text>
</comment>
<dbReference type="EMBL" id="JAYMGO010000014">
    <property type="protein sequence ID" value="KAL1261968.1"/>
    <property type="molecule type" value="Genomic_DNA"/>
</dbReference>
<reference evidence="2 3" key="1">
    <citation type="submission" date="2023-09" db="EMBL/GenBank/DDBJ databases">
        <authorList>
            <person name="Wang M."/>
        </authorList>
    </citation>
    <scope>NUCLEOTIDE SEQUENCE [LARGE SCALE GENOMIC DNA]</scope>
    <source>
        <strain evidence="2">GT-2023</strain>
        <tissue evidence="2">Liver</tissue>
    </source>
</reference>
<evidence type="ECO:0000256" key="1">
    <source>
        <dbReference type="SAM" id="Phobius"/>
    </source>
</evidence>
<keyword evidence="1" id="KW-0472">Membrane</keyword>
<keyword evidence="1" id="KW-1133">Transmembrane helix</keyword>
<sequence>MYRGEIISFLSAEVVDSVLTPLHHACLPPPDIHAHKRQIIRKGMSGDEHDNGCHTPHDRTFAQQTRLLRTSATQSQLFSHSPFDERFQLAVCLPPLLLPLLTNVLSAMELLSFLCAPLAVFLLKEYVR</sequence>
<evidence type="ECO:0000313" key="3">
    <source>
        <dbReference type="Proteomes" id="UP001558613"/>
    </source>
</evidence>
<protein>
    <submittedName>
        <fullName evidence="2">Uncharacterized protein</fullName>
    </submittedName>
</protein>
<proteinExistence type="predicted"/>
<feature type="transmembrane region" description="Helical" evidence="1">
    <location>
        <begin position="104"/>
        <end position="123"/>
    </location>
</feature>
<gene>
    <name evidence="2" type="ORF">QQF64_007233</name>
</gene>
<name>A0ABR3MA53_9TELE</name>
<keyword evidence="3" id="KW-1185">Reference proteome</keyword>
<keyword evidence="1" id="KW-0812">Transmembrane</keyword>